<reference evidence="2 4" key="7">
    <citation type="journal article" date="2007" name="Science">
        <title>The Release 5.1 annotation of Drosophila melanogaster heterochromatin.</title>
        <authorList>
            <person name="Smith C.D."/>
            <person name="Shu S."/>
            <person name="Mungall C.J."/>
            <person name="Karpen G.H."/>
        </authorList>
    </citation>
    <scope>NUCLEOTIDE SEQUENCE [LARGE SCALE GENOMIC DNA]</scope>
    <source>
        <strain evidence="4">Berkeley</strain>
    </source>
</reference>
<dbReference type="HOGENOM" id="CLU_127290_0_0_1"/>
<reference evidence="2 4" key="3">
    <citation type="journal article" date="2002" name="Genome Biol.">
        <title>Annotation of the Drosophila melanogaster euchromatic genome: a systematic review.</title>
        <authorList>
            <person name="Misra S."/>
            <person name="Crosby M.A."/>
            <person name="Mungall C.J."/>
            <person name="Matthews B.B."/>
            <person name="Campbell K.S."/>
            <person name="Hradecky P."/>
            <person name="Huang Y."/>
            <person name="Kaminker J.S."/>
            <person name="Millburn G.H."/>
            <person name="Prochnik S.E."/>
            <person name="Smith C.D."/>
            <person name="Tupy J.L."/>
            <person name="Whitfied E.J."/>
            <person name="Bayraktaroglu L."/>
            <person name="Berman B.P."/>
            <person name="Bettencourt B.R."/>
            <person name="Celniker S.E."/>
            <person name="de Grey A.D."/>
            <person name="Drysdale R.A."/>
            <person name="Harris N.L."/>
            <person name="Richter J."/>
            <person name="Russo S."/>
            <person name="Schroeder A.J."/>
            <person name="Shu S.Q."/>
            <person name="Stapleton M."/>
            <person name="Yamada C."/>
            <person name="Ashburner M."/>
            <person name="Gelbart W.M."/>
            <person name="Rubin G.M."/>
            <person name="Lewis S.E."/>
        </authorList>
    </citation>
    <scope>GENOME REANNOTATION</scope>
    <source>
        <strain evidence="4">Berkeley</strain>
    </source>
</reference>
<evidence type="ECO:0000313" key="2">
    <source>
        <dbReference type="EMBL" id="AFH07260.1"/>
    </source>
</evidence>
<reference evidence="2 4" key="5">
    <citation type="journal article" date="2002" name="Genome Biol.">
        <title>Heterochromatic sequences in a Drosophila whole-genome shotgun assembly.</title>
        <authorList>
            <person name="Hoskins R.A."/>
            <person name="Smith C.D."/>
            <person name="Carlson J.W."/>
            <person name="Carvalho A.B."/>
            <person name="Halpern A."/>
            <person name="Kaminker J.S."/>
            <person name="Kennedy C."/>
            <person name="Mungall C.J."/>
            <person name="Sullivan B.A."/>
            <person name="Sutton G.G."/>
            <person name="Yasuhara J.C."/>
            <person name="Wakimoto B.T."/>
            <person name="Myers E.W."/>
            <person name="Celniker S.E."/>
            <person name="Rubin G.M."/>
            <person name="Karpen G.H."/>
        </authorList>
    </citation>
    <scope>NUCLEOTIDE SEQUENCE [LARGE SCALE GENOMIC DNA]</scope>
    <source>
        <strain evidence="4">Berkeley</strain>
    </source>
</reference>
<dbReference type="KEGG" id="dme:Dmel_CG43090"/>
<dbReference type="PhylomeDB" id="M9NFY9"/>
<dbReference type="FlyBase" id="FBgn0262536">
    <property type="gene designation" value="CG43090"/>
</dbReference>
<organism evidence="2 4">
    <name type="scientific">Drosophila melanogaster</name>
    <name type="common">Fruit fly</name>
    <dbReference type="NCBI Taxonomy" id="7227"/>
    <lineage>
        <taxon>Eukaryota</taxon>
        <taxon>Metazoa</taxon>
        <taxon>Ecdysozoa</taxon>
        <taxon>Arthropoda</taxon>
        <taxon>Hexapoda</taxon>
        <taxon>Insecta</taxon>
        <taxon>Pterygota</taxon>
        <taxon>Neoptera</taxon>
        <taxon>Endopterygota</taxon>
        <taxon>Diptera</taxon>
        <taxon>Brachycera</taxon>
        <taxon>Muscomorpha</taxon>
        <taxon>Ephydroidea</taxon>
        <taxon>Drosophilidae</taxon>
        <taxon>Drosophila</taxon>
        <taxon>Sophophora</taxon>
    </lineage>
</organism>
<accession>M9NFY9</accession>
<sequence length="169" mass="19795">MTWIWTLLLLGLVTAQGPSEEIAEIDAEVTKKLKSFLENFTGYWKDNTEFLNWIAKIRLALNNNSTDLAYKFELRYGFESYNKERLVLEQQILDRVEDLDSIIPHQKHAKCLNFYVDQRNALKTALKQSNSKKIERFAENSPSCPYYYFDANEFRNNLTNEPQGINNSI</sequence>
<reference evidence="2 4" key="8">
    <citation type="journal article" date="2007" name="Science">
        <title>Sequence finishing and mapping of Drosophila melanogaster heterochromatin.</title>
        <authorList>
            <person name="Hoskins R.A."/>
            <person name="Carlson J.W."/>
            <person name="Kennedy C."/>
            <person name="Acevedo D."/>
            <person name="Evans-Holm M."/>
            <person name="Frise E."/>
            <person name="Wan K.H."/>
            <person name="Park S."/>
            <person name="Mendez-Lago M."/>
            <person name="Rossi F."/>
            <person name="Villasante A."/>
            <person name="Dimitri P."/>
            <person name="Karpen G.H."/>
            <person name="Celniker S.E."/>
        </authorList>
    </citation>
    <scope>NUCLEOTIDE SEQUENCE [LARGE SCALE GENOMIC DNA]</scope>
    <source>
        <strain evidence="4">Berkeley</strain>
    </source>
</reference>
<dbReference type="OrthoDB" id="7852397at2759"/>
<evidence type="ECO:0000313" key="4">
    <source>
        <dbReference type="Proteomes" id="UP000000803"/>
    </source>
</evidence>
<reference evidence="2 4" key="9">
    <citation type="journal article" date="2015" name="G3 (Bethesda)">
        <title>Gene Model Annotations for Drosophila melanogaster: Impact of High-Throughput Data.</title>
        <authorList>
            <consortium name="FlyBase Consortium"/>
            <person name="Matthews B.B."/>
            <person name="Dos Santos G."/>
            <person name="Crosby M.A."/>
            <person name="Emmert D.B."/>
            <person name="St Pierre S.E."/>
            <person name="Gramates L.S."/>
            <person name="Zhou P."/>
            <person name="Schroeder A.J."/>
            <person name="Falls K."/>
            <person name="Strelets V."/>
            <person name="Russo S.M."/>
            <person name="Gelbart W.M."/>
            <person name="null"/>
        </authorList>
    </citation>
    <scope>NUCLEOTIDE SEQUENCE [LARGE SCALE GENOMIC DNA]</scope>
    <source>
        <strain evidence="4">Berkeley</strain>
    </source>
</reference>
<reference evidence="2 4" key="10">
    <citation type="journal article" date="2015" name="G3 (Bethesda)">
        <title>Gene Model Annotations for Drosophila melanogaster: The Rule-Benders.</title>
        <authorList>
            <consortium name="FlyBase Consortium"/>
            <person name="Crosby M.A."/>
            <person name="Gramates L.S."/>
            <person name="Dos Santos G."/>
            <person name="Matthews B.B."/>
            <person name="St Pierre S.E."/>
            <person name="Zhou P."/>
            <person name="Schroeder A.J."/>
            <person name="Falls K."/>
            <person name="Emmert D.B."/>
            <person name="Russo S.M."/>
            <person name="Gelbart W.M."/>
            <person name="null"/>
        </authorList>
    </citation>
    <scope>NUCLEOTIDE SEQUENCE [LARGE SCALE GENOMIC DNA]</scope>
    <source>
        <strain evidence="4">Berkeley</strain>
    </source>
</reference>
<dbReference type="STRING" id="7227.FBpp0293416"/>
<dbReference type="EMBL" id="AE014298">
    <property type="protein sequence ID" value="AFH07260.1"/>
    <property type="molecule type" value="Genomic_DNA"/>
</dbReference>
<dbReference type="BioGRID-ORCS" id="12798122">
    <property type="hits" value="0 hits in 1 CRISPR screen"/>
</dbReference>
<dbReference type="Bgee" id="FBgn0262536">
    <property type="expression patterns" value="Expressed in spermathecum and 12 other cell types or tissues"/>
</dbReference>
<dbReference type="OMA" id="DKIAIRI"/>
<name>M9NFY9_DROME</name>
<dbReference type="eggNOG" id="ENOG502T9BK">
    <property type="taxonomic scope" value="Eukaryota"/>
</dbReference>
<dbReference type="AlphaFoldDB" id="M9NFY9"/>
<reference evidence="2 4" key="4">
    <citation type="journal article" date="2002" name="Genome Biol.">
        <title>The transposable elements of the Drosophila melanogaster euchromatin: a genomics perspective.</title>
        <authorList>
            <person name="Kaminker J.S."/>
            <person name="Bergman C.M."/>
            <person name="Kronmiller B."/>
            <person name="Carlson J."/>
            <person name="Svirskas R."/>
            <person name="Patel S."/>
            <person name="Frise E."/>
            <person name="Wheeler D.A."/>
            <person name="Lewis S.E."/>
            <person name="Rubin G.M."/>
            <person name="Ashburner M."/>
            <person name="Celniker S.E."/>
        </authorList>
    </citation>
    <scope>NUCLEOTIDE SEQUENCE [LARGE SCALE GENOMIC DNA]</scope>
    <source>
        <strain evidence="4">Berkeley</strain>
    </source>
</reference>
<evidence type="ECO:0000313" key="3">
    <source>
        <dbReference type="FlyBase" id="FBgn0262536"/>
    </source>
</evidence>
<protein>
    <submittedName>
        <fullName evidence="2">Uncharacterized protein</fullName>
    </submittedName>
</protein>
<reference evidence="2 4" key="1">
    <citation type="journal article" date="2000" name="Science">
        <title>The genome sequence of Drosophila melanogaster.</title>
        <authorList>
            <person name="Adams M.D."/>
            <person name="Celniker S.E."/>
            <person name="Holt R.A."/>
            <person name="Evans C.A."/>
            <person name="Gocayne J.D."/>
            <person name="Amanatides P.G."/>
            <person name="Scherer S.E."/>
            <person name="Li P.W."/>
            <person name="Hoskins R.A."/>
            <person name="Galle R.F."/>
            <person name="George R.A."/>
            <person name="Lewis S.E."/>
            <person name="Richards S."/>
            <person name="Ashburner M."/>
            <person name="Henderson S.N."/>
            <person name="Sutton G.G."/>
            <person name="Wortman J.R."/>
            <person name="Yandell M.D."/>
            <person name="Zhang Q."/>
            <person name="Chen L.X."/>
            <person name="Brandon R.C."/>
            <person name="Rogers Y.H."/>
            <person name="Blazej R.G."/>
            <person name="Champe M."/>
            <person name="Pfeiffer B.D."/>
            <person name="Wan K.H."/>
            <person name="Doyle C."/>
            <person name="Baxter E.G."/>
            <person name="Helt G."/>
            <person name="Nelson C.R."/>
            <person name="Gabor G.L."/>
            <person name="Abril J.F."/>
            <person name="Agbayani A."/>
            <person name="An H.J."/>
            <person name="Andrews-Pfannkoch C."/>
            <person name="Baldwin D."/>
            <person name="Ballew R.M."/>
            <person name="Basu A."/>
            <person name="Baxendale J."/>
            <person name="Bayraktaroglu L."/>
            <person name="Beasley E.M."/>
            <person name="Beeson K.Y."/>
            <person name="Benos P.V."/>
            <person name="Berman B.P."/>
            <person name="Bhandari D."/>
            <person name="Bolshakov S."/>
            <person name="Borkova D."/>
            <person name="Botchan M.R."/>
            <person name="Bouck J."/>
            <person name="Brokstein P."/>
            <person name="Brottier P."/>
            <person name="Burtis K.C."/>
            <person name="Busam D.A."/>
            <person name="Butler H."/>
            <person name="Cadieu E."/>
            <person name="Center A."/>
            <person name="Chandra I."/>
            <person name="Cherry J.M."/>
            <person name="Cawley S."/>
            <person name="Dahlke C."/>
            <person name="Davenport L.B."/>
            <person name="Davies P."/>
            <person name="de Pablos B."/>
            <person name="Delcher A."/>
            <person name="Deng Z."/>
            <person name="Mays A.D."/>
            <person name="Dew I."/>
            <person name="Dietz S.M."/>
            <person name="Dodson K."/>
            <person name="Doup L.E."/>
            <person name="Downes M."/>
            <person name="Dugan-Rocha S."/>
            <person name="Dunkov B.C."/>
            <person name="Dunn P."/>
            <person name="Durbin K.J."/>
            <person name="Evangelista C.C."/>
            <person name="Ferraz C."/>
            <person name="Ferriera S."/>
            <person name="Fleischmann W."/>
            <person name="Fosler C."/>
            <person name="Gabrielian A.E."/>
            <person name="Garg N.S."/>
            <person name="Gelbart W.M."/>
            <person name="Glasser K."/>
            <person name="Glodek A."/>
            <person name="Gong F."/>
            <person name="Gorrell J.H."/>
            <person name="Gu Z."/>
            <person name="Guan P."/>
            <person name="Harris M."/>
            <person name="Harris N.L."/>
            <person name="Harvey D."/>
            <person name="Heiman T.J."/>
            <person name="Hernandez J.R."/>
            <person name="Houck J."/>
            <person name="Hostin D."/>
            <person name="Houston K.A."/>
            <person name="Howland T.J."/>
            <person name="Wei M.H."/>
            <person name="Ibegwam C."/>
            <person name="Jalali M."/>
            <person name="Kalush F."/>
            <person name="Karpen G.H."/>
            <person name="Ke Z."/>
            <person name="Kennison J.A."/>
            <person name="Ketchum K.A."/>
            <person name="Kimmel B.E."/>
            <person name="Kodira C.D."/>
            <person name="Kraft C."/>
            <person name="Kravitz S."/>
            <person name="Kulp D."/>
            <person name="Lai Z."/>
            <person name="Lasko P."/>
            <person name="Lei Y."/>
            <person name="Levitsky A.A."/>
            <person name="Li J."/>
            <person name="Li Z."/>
            <person name="Liang Y."/>
            <person name="Lin X."/>
            <person name="Liu X."/>
            <person name="Mattei B."/>
            <person name="McIntosh T.C."/>
            <person name="McLeod M.P."/>
            <person name="McPherson D."/>
            <person name="Merkulov G."/>
            <person name="Milshina N.V."/>
            <person name="Mobarry C."/>
            <person name="Morris J."/>
            <person name="Moshrefi A."/>
            <person name="Mount S.M."/>
            <person name="Moy M."/>
            <person name="Murphy B."/>
            <person name="Murphy L."/>
            <person name="Muzny D.M."/>
            <person name="Nelson D.L."/>
            <person name="Nelson D.R."/>
            <person name="Nelson K.A."/>
            <person name="Nixon K."/>
            <person name="Nusskern D.R."/>
            <person name="Pacleb J.M."/>
            <person name="Palazzolo M."/>
            <person name="Pittman G.S."/>
            <person name="Pan S."/>
            <person name="Pollard J."/>
            <person name="Puri V."/>
            <person name="Reese M.G."/>
            <person name="Reinert K."/>
            <person name="Remington K."/>
            <person name="Saunders R.D."/>
            <person name="Scheeler F."/>
            <person name="Shen H."/>
            <person name="Shue B.C."/>
            <person name="Siden-Kiamos I."/>
            <person name="Simpson M."/>
            <person name="Skupski M.P."/>
            <person name="Smith T."/>
            <person name="Spier E."/>
            <person name="Spradling A.C."/>
            <person name="Stapleton M."/>
            <person name="Strong R."/>
            <person name="Sun E."/>
            <person name="Svirskas R."/>
            <person name="Tector C."/>
            <person name="Turner R."/>
            <person name="Venter E."/>
            <person name="Wang A.H."/>
            <person name="Wang X."/>
            <person name="Wang Z.Y."/>
            <person name="Wassarman D.A."/>
            <person name="Weinstock G.M."/>
            <person name="Weissenbach J."/>
            <person name="Williams S.M."/>
            <person name="WoodageT"/>
            <person name="Worley K.C."/>
            <person name="Wu D."/>
            <person name="Yang S."/>
            <person name="Yao Q.A."/>
            <person name="Ye J."/>
            <person name="Yeh R.F."/>
            <person name="Zaveri J.S."/>
            <person name="Zhan M."/>
            <person name="Zhang G."/>
            <person name="Zhao Q."/>
            <person name="Zheng L."/>
            <person name="Zheng X.H."/>
            <person name="Zhong F.N."/>
            <person name="Zhong W."/>
            <person name="Zhou X."/>
            <person name="Zhu S."/>
            <person name="Zhu X."/>
            <person name="Smith H.O."/>
            <person name="Gibbs R.A."/>
            <person name="Myers E.W."/>
            <person name="Rubin G.M."/>
            <person name="Venter J.C."/>
        </authorList>
    </citation>
    <scope>NUCLEOTIDE SEQUENCE [LARGE SCALE GENOMIC DNA]</scope>
    <source>
        <strain evidence="4">Berkeley</strain>
    </source>
</reference>
<proteinExistence type="predicted"/>
<keyword evidence="1" id="KW-0732">Signal</keyword>
<reference evidence="2 4" key="11">
    <citation type="journal article" date="2015" name="Genome Res.">
        <title>The Release 6 reference sequence of the Drosophila melanogaster genome.</title>
        <authorList>
            <person name="Hoskins R.A."/>
            <person name="Carlson J.W."/>
            <person name="Wan K.H."/>
            <person name="Park S."/>
            <person name="Mendez I."/>
            <person name="Galle S.E."/>
            <person name="Booth B.W."/>
            <person name="Pfeiffer B.D."/>
            <person name="George R.A."/>
            <person name="Svirskas R."/>
            <person name="Krzywinski M."/>
            <person name="Schein J."/>
            <person name="Accardo M.C."/>
            <person name="Damia E."/>
            <person name="Messina G."/>
            <person name="Mendez-Lago M."/>
            <person name="de Pablos B."/>
            <person name="Demakova O.V."/>
            <person name="Andreyeva E.N."/>
            <person name="Boldyreva L.V."/>
            <person name="Marra M."/>
            <person name="Carvalho A.B."/>
            <person name="Dimitri P."/>
            <person name="Villasante A."/>
            <person name="Zhimulev I.F."/>
            <person name="Rubin G.M."/>
            <person name="Karpen G.H."/>
            <person name="Celniker S.E."/>
        </authorList>
    </citation>
    <scope>NUCLEOTIDE SEQUENCE [LARGE SCALE GENOMIC DNA]</scope>
    <source>
        <strain evidence="4">Berkeley</strain>
    </source>
</reference>
<dbReference type="GeneID" id="12798122"/>
<dbReference type="PaxDb" id="7227-FBpp0293416"/>
<dbReference type="SMR" id="M9NFY9"/>
<evidence type="ECO:0000256" key="1">
    <source>
        <dbReference type="SAM" id="SignalP"/>
    </source>
</evidence>
<feature type="chain" id="PRO_5012768249" evidence="1">
    <location>
        <begin position="16"/>
        <end position="169"/>
    </location>
</feature>
<dbReference type="AGR" id="FB:FBgn0262536"/>
<keyword evidence="4" id="KW-1185">Reference proteome</keyword>
<dbReference type="Proteomes" id="UP000000803">
    <property type="component" value="Chromosome X"/>
</dbReference>
<dbReference type="VEuPathDB" id="VectorBase:FBgn0262536"/>
<dbReference type="InParanoid" id="M9NFY9"/>
<gene>
    <name evidence="2" type="primary">Dmel\CG43090</name>
    <name evidence="2 3" type="ORF">CG43090</name>
    <name evidence="2" type="ORF">Dmel_CG43090</name>
</gene>
<dbReference type="RefSeq" id="NP_001245546.1">
    <property type="nucleotide sequence ID" value="NM_001258617.2"/>
</dbReference>
<feature type="signal peptide" evidence="1">
    <location>
        <begin position="1"/>
        <end position="15"/>
    </location>
</feature>
<reference evidence="2 4" key="2">
    <citation type="journal article" date="2002" name="Genome Biol.">
        <title>Finishing a whole-genome shotgun: release 3 of the Drosophila melanogaster euchromatic genome sequence.</title>
        <authorList>
            <person name="Celniker S.E."/>
            <person name="Wheeler D.A."/>
            <person name="Kronmiller B."/>
            <person name="Carlson J.W."/>
            <person name="Halpern A."/>
            <person name="Patel S."/>
            <person name="Adams M."/>
            <person name="Champe M."/>
            <person name="Dugan S.P."/>
            <person name="Frise E."/>
            <person name="Hodgson A."/>
            <person name="George R.A."/>
            <person name="Hoskins R.A."/>
            <person name="Laverty T."/>
            <person name="Muzny D.M."/>
            <person name="Nelson C.R."/>
            <person name="Pacleb J.M."/>
            <person name="Park S."/>
            <person name="Pfeiffer B.D."/>
            <person name="Richards S."/>
            <person name="Sodergren E.J."/>
            <person name="Svirskas R."/>
            <person name="Tabor P.E."/>
            <person name="Wan K."/>
            <person name="Stapleton M."/>
            <person name="Sutton G.G."/>
            <person name="Venter C."/>
            <person name="Weinstock G."/>
            <person name="Scherer S.E."/>
            <person name="Myers E.W."/>
            <person name="Gibbs R.A."/>
            <person name="Rubin G.M."/>
        </authorList>
    </citation>
    <scope>NUCLEOTIDE SEQUENCE [LARGE SCALE GENOMIC DNA]</scope>
    <source>
        <strain evidence="4">Berkeley</strain>
    </source>
</reference>
<reference evidence="2 4" key="6">
    <citation type="journal article" date="2005" name="PLoS Comput. Biol.">
        <title>Combined evidence annotation of transposable elements in genome sequences.</title>
        <authorList>
            <person name="Quesneville H."/>
            <person name="Bergman C.M."/>
            <person name="Andrieu O."/>
            <person name="Autard D."/>
            <person name="Nouaud D."/>
            <person name="Ashburner M."/>
            <person name="Anxolabehere D."/>
        </authorList>
    </citation>
    <scope>NUCLEOTIDE SEQUENCE [LARGE SCALE GENOMIC DNA]</scope>
    <source>
        <strain evidence="4">Berkeley</strain>
    </source>
</reference>